<proteinExistence type="inferred from homology"/>
<evidence type="ECO:0000256" key="1">
    <source>
        <dbReference type="ARBA" id="ARBA00004141"/>
    </source>
</evidence>
<dbReference type="Proteomes" id="UP000192936">
    <property type="component" value="Unassembled WGS sequence"/>
</dbReference>
<feature type="transmembrane region" description="Helical" evidence="5">
    <location>
        <begin position="31"/>
        <end position="52"/>
    </location>
</feature>
<dbReference type="EMBL" id="FXAK01000010">
    <property type="protein sequence ID" value="SMF91175.1"/>
    <property type="molecule type" value="Genomic_DNA"/>
</dbReference>
<organism evidence="6 7">
    <name type="scientific">Azospirillum oryzae</name>
    <dbReference type="NCBI Taxonomy" id="286727"/>
    <lineage>
        <taxon>Bacteria</taxon>
        <taxon>Pseudomonadati</taxon>
        <taxon>Pseudomonadota</taxon>
        <taxon>Alphaproteobacteria</taxon>
        <taxon>Rhodospirillales</taxon>
        <taxon>Azospirillaceae</taxon>
        <taxon>Azospirillum</taxon>
    </lineage>
</organism>
<feature type="transmembrane region" description="Helical" evidence="5">
    <location>
        <begin position="72"/>
        <end position="93"/>
    </location>
</feature>
<dbReference type="RefSeq" id="WP_085091960.1">
    <property type="nucleotide sequence ID" value="NZ_FXAK01000010.1"/>
</dbReference>
<sequence>MLTLPLMVGLGLTVLVTSFLSGLFGMAGGMVLMGLLLILLPVPSAMLLHGVTQFASNGWRAWLWRRHVVWPIILRFALGGSVAGLLFALVGAVPDRAVSLLILGLTPFLALAIPARWALNAQKPLHGVLGGFLCMGIQLVAGISGPLLDAFFIRSAMTRQSVVATKAAIQSVGHLVKIAYFAPLVAGNADETVELTVILMSIAMALLGTNLSRRVLDRMSDAQFRLWSRYLVMGTAGVYLGQGLFLLAAH</sequence>
<protein>
    <recommendedName>
        <fullName evidence="5">Probable membrane transporter protein</fullName>
    </recommendedName>
</protein>
<evidence type="ECO:0000313" key="7">
    <source>
        <dbReference type="Proteomes" id="UP000192936"/>
    </source>
</evidence>
<dbReference type="OrthoDB" id="8478323at2"/>
<gene>
    <name evidence="6" type="ORF">SAMN02982917_0137</name>
</gene>
<evidence type="ECO:0000313" key="6">
    <source>
        <dbReference type="EMBL" id="SMF91175.1"/>
    </source>
</evidence>
<feature type="transmembrane region" description="Helical" evidence="5">
    <location>
        <begin position="100"/>
        <end position="119"/>
    </location>
</feature>
<reference evidence="6 7" key="1">
    <citation type="submission" date="2017-04" db="EMBL/GenBank/DDBJ databases">
        <authorList>
            <person name="Afonso C.L."/>
            <person name="Miller P.J."/>
            <person name="Scott M.A."/>
            <person name="Spackman E."/>
            <person name="Goraichik I."/>
            <person name="Dimitrov K.M."/>
            <person name="Suarez D.L."/>
            <person name="Swayne D.E."/>
        </authorList>
    </citation>
    <scope>NUCLEOTIDE SEQUENCE [LARGE SCALE GENOMIC DNA]</scope>
    <source>
        <strain evidence="6 7">A2P</strain>
    </source>
</reference>
<keyword evidence="2 5" id="KW-0812">Transmembrane</keyword>
<keyword evidence="3 5" id="KW-1133">Transmembrane helix</keyword>
<keyword evidence="5" id="KW-1003">Cell membrane</keyword>
<keyword evidence="4 5" id="KW-0472">Membrane</keyword>
<feature type="transmembrane region" description="Helical" evidence="5">
    <location>
        <begin position="125"/>
        <end position="148"/>
    </location>
</feature>
<feature type="transmembrane region" description="Helical" evidence="5">
    <location>
        <begin position="230"/>
        <end position="249"/>
    </location>
</feature>
<comment type="subcellular location">
    <subcellularLocation>
        <location evidence="5">Cell membrane</location>
        <topology evidence="5">Multi-pass membrane protein</topology>
    </subcellularLocation>
    <subcellularLocation>
        <location evidence="1">Membrane</location>
        <topology evidence="1">Multi-pass membrane protein</topology>
    </subcellularLocation>
</comment>
<dbReference type="Pfam" id="PF01925">
    <property type="entry name" value="TauE"/>
    <property type="match status" value="1"/>
</dbReference>
<dbReference type="GO" id="GO:0005886">
    <property type="term" value="C:plasma membrane"/>
    <property type="evidence" value="ECO:0007669"/>
    <property type="project" value="UniProtKB-SubCell"/>
</dbReference>
<evidence type="ECO:0000256" key="4">
    <source>
        <dbReference type="ARBA" id="ARBA00023136"/>
    </source>
</evidence>
<dbReference type="STRING" id="286727.SAMN02982917_0137"/>
<evidence type="ECO:0000256" key="2">
    <source>
        <dbReference type="ARBA" id="ARBA00022692"/>
    </source>
</evidence>
<name>A0A1X7HQW5_9PROT</name>
<feature type="transmembrane region" description="Helical" evidence="5">
    <location>
        <begin position="6"/>
        <end position="24"/>
    </location>
</feature>
<dbReference type="InterPro" id="IPR002781">
    <property type="entry name" value="TM_pro_TauE-like"/>
</dbReference>
<evidence type="ECO:0000256" key="5">
    <source>
        <dbReference type="RuleBase" id="RU363041"/>
    </source>
</evidence>
<dbReference type="AlphaFoldDB" id="A0A1X7HQW5"/>
<comment type="similarity">
    <text evidence="5">Belongs to the 4-toluene sulfonate uptake permease (TSUP) (TC 2.A.102) family.</text>
</comment>
<accession>A0A1X7HQW5</accession>
<evidence type="ECO:0000256" key="3">
    <source>
        <dbReference type="ARBA" id="ARBA00022989"/>
    </source>
</evidence>